<sequence>MKKSELTHLKSWFADYVSGYYTADSEYNRAIRLKEEHTKRVCNNIVMLGKSLNISEQELLLAETTALLHDIGRFKQYAVYGTFNDMNSKNHARLGLQQIGMHKILNVFSKYEKRLVAKAVAYHNAAVLPKAEDENTLFFIRLLRDADKLDIWKVFIDYYNEREKNPNPIIELGLADEPICSPQVLQTLKKCKTVRINDLKTLNDFKLLLTGWAFDLNFVPSFQTLQSHKYLEQLASTLPQSKEVKEAVKQALDHVIKCSGNFNKEINNESSNCFAGHSRNLVPFTDVYPA</sequence>
<name>A0A8J6T6J5_9BACT</name>
<reference evidence="2 3" key="1">
    <citation type="submission" date="2020-08" db="EMBL/GenBank/DDBJ databases">
        <title>Bridging the membrane lipid divide: bacteria of the FCB group superphylum have the potential to synthesize archaeal ether lipids.</title>
        <authorList>
            <person name="Villanueva L."/>
            <person name="Von Meijenfeldt F.A.B."/>
            <person name="Westbye A.B."/>
            <person name="Yadav S."/>
            <person name="Hopmans E.C."/>
            <person name="Dutilh B.E."/>
            <person name="Sinninghe Damste J.S."/>
        </authorList>
    </citation>
    <scope>NUCLEOTIDE SEQUENCE [LARGE SCALE GENOMIC DNA]</scope>
    <source>
        <strain evidence="2">NIOZ-UU82</strain>
    </source>
</reference>
<dbReference type="Gene3D" id="1.10.3210.10">
    <property type="entry name" value="Hypothetical protein af1432"/>
    <property type="match status" value="1"/>
</dbReference>
<evidence type="ECO:0000313" key="3">
    <source>
        <dbReference type="Proteomes" id="UP000603545"/>
    </source>
</evidence>
<evidence type="ECO:0000259" key="1">
    <source>
        <dbReference type="PROSITE" id="PS51831"/>
    </source>
</evidence>
<comment type="caution">
    <text evidence="2">The sequence shown here is derived from an EMBL/GenBank/DDBJ whole genome shotgun (WGS) entry which is preliminary data.</text>
</comment>
<protein>
    <submittedName>
        <fullName evidence="2">HD domain-containing protein</fullName>
    </submittedName>
</protein>
<evidence type="ECO:0000313" key="2">
    <source>
        <dbReference type="EMBL" id="MBC8199107.1"/>
    </source>
</evidence>
<dbReference type="CDD" id="cd00077">
    <property type="entry name" value="HDc"/>
    <property type="match status" value="1"/>
</dbReference>
<dbReference type="AlphaFoldDB" id="A0A8J6T6J5"/>
<dbReference type="InterPro" id="IPR003607">
    <property type="entry name" value="HD/PDEase_dom"/>
</dbReference>
<dbReference type="InterPro" id="IPR006674">
    <property type="entry name" value="HD_domain"/>
</dbReference>
<dbReference type="EMBL" id="JACNLL010000035">
    <property type="protein sequence ID" value="MBC8199107.1"/>
    <property type="molecule type" value="Genomic_DNA"/>
</dbReference>
<dbReference type="Pfam" id="PF01966">
    <property type="entry name" value="HD"/>
    <property type="match status" value="1"/>
</dbReference>
<accession>A0A8J6T6J5</accession>
<dbReference type="PROSITE" id="PS51831">
    <property type="entry name" value="HD"/>
    <property type="match status" value="1"/>
</dbReference>
<dbReference type="SUPFAM" id="SSF109604">
    <property type="entry name" value="HD-domain/PDEase-like"/>
    <property type="match status" value="1"/>
</dbReference>
<organism evidence="2 3">
    <name type="scientific">Candidatus Desulfaltia bathyphila</name>
    <dbReference type="NCBI Taxonomy" id="2841697"/>
    <lineage>
        <taxon>Bacteria</taxon>
        <taxon>Pseudomonadati</taxon>
        <taxon>Thermodesulfobacteriota</taxon>
        <taxon>Desulfobacteria</taxon>
        <taxon>Desulfobacterales</taxon>
        <taxon>Desulfobacterales incertae sedis</taxon>
        <taxon>Candidatus Desulfaltia</taxon>
    </lineage>
</organism>
<dbReference type="Proteomes" id="UP000603545">
    <property type="component" value="Unassembled WGS sequence"/>
</dbReference>
<proteinExistence type="predicted"/>
<gene>
    <name evidence="2" type="ORF">H8E80_03555</name>
</gene>
<feature type="domain" description="HD" evidence="1">
    <location>
        <begin position="34"/>
        <end position="152"/>
    </location>
</feature>